<dbReference type="HOGENOM" id="CLU_000604_1_23_9"/>
<feature type="region of interest" description="Disordered" evidence="4">
    <location>
        <begin position="516"/>
        <end position="539"/>
    </location>
</feature>
<dbReference type="PROSITE" id="PS50893">
    <property type="entry name" value="ABC_TRANSPORTER_2"/>
    <property type="match status" value="1"/>
</dbReference>
<evidence type="ECO:0000259" key="5">
    <source>
        <dbReference type="PROSITE" id="PS50893"/>
    </source>
</evidence>
<dbReference type="InterPro" id="IPR050319">
    <property type="entry name" value="ABC_transp_ATP-bind"/>
</dbReference>
<gene>
    <name evidence="6" type="ORF">HMPREF0077_1645</name>
</gene>
<organism evidence="6 7">
    <name type="scientific">Anaerococcus tetradius ATCC 35098</name>
    <dbReference type="NCBI Taxonomy" id="525255"/>
    <lineage>
        <taxon>Bacteria</taxon>
        <taxon>Bacillati</taxon>
        <taxon>Bacillota</taxon>
        <taxon>Tissierellia</taxon>
        <taxon>Tissierellales</taxon>
        <taxon>Peptoniphilaceae</taxon>
        <taxon>Anaerococcus</taxon>
    </lineage>
</organism>
<dbReference type="Gene3D" id="3.40.50.300">
    <property type="entry name" value="P-loop containing nucleotide triphosphate hydrolases"/>
    <property type="match status" value="2"/>
</dbReference>
<dbReference type="Pfam" id="PF00005">
    <property type="entry name" value="ABC_tran"/>
    <property type="match status" value="2"/>
</dbReference>
<dbReference type="InterPro" id="IPR013563">
    <property type="entry name" value="Oligopep_ABC_C"/>
</dbReference>
<accession>C2CJI5</accession>
<dbReference type="PANTHER" id="PTHR43776">
    <property type="entry name" value="TRANSPORT ATP-BINDING PROTEIN"/>
    <property type="match status" value="1"/>
</dbReference>
<feature type="compositionally biased region" description="Basic and acidic residues" evidence="4">
    <location>
        <begin position="516"/>
        <end position="531"/>
    </location>
</feature>
<dbReference type="GO" id="GO:0005524">
    <property type="term" value="F:ATP binding"/>
    <property type="evidence" value="ECO:0007669"/>
    <property type="project" value="UniProtKB-KW"/>
</dbReference>
<keyword evidence="1" id="KW-0813">Transport</keyword>
<dbReference type="SUPFAM" id="SSF52540">
    <property type="entry name" value="P-loop containing nucleoside triphosphate hydrolases"/>
    <property type="match status" value="2"/>
</dbReference>
<dbReference type="InterPro" id="IPR017871">
    <property type="entry name" value="ABC_transporter-like_CS"/>
</dbReference>
<evidence type="ECO:0000313" key="6">
    <source>
        <dbReference type="EMBL" id="EEI82278.1"/>
    </source>
</evidence>
<dbReference type="PROSITE" id="PS00211">
    <property type="entry name" value="ABC_TRANSPORTER_1"/>
    <property type="match status" value="1"/>
</dbReference>
<feature type="domain" description="ABC transporter" evidence="5">
    <location>
        <begin position="22"/>
        <end position="443"/>
    </location>
</feature>
<dbReference type="EMBL" id="ACGC01000114">
    <property type="protein sequence ID" value="EEI82278.1"/>
    <property type="molecule type" value="Genomic_DNA"/>
</dbReference>
<dbReference type="CDD" id="cd03257">
    <property type="entry name" value="ABC_NikE_OppD_transporters"/>
    <property type="match status" value="1"/>
</dbReference>
<evidence type="ECO:0000256" key="4">
    <source>
        <dbReference type="SAM" id="MobiDB-lite"/>
    </source>
</evidence>
<dbReference type="InterPro" id="IPR027417">
    <property type="entry name" value="P-loop_NTPase"/>
</dbReference>
<dbReference type="Pfam" id="PF08352">
    <property type="entry name" value="oligo_HPY"/>
    <property type="match status" value="1"/>
</dbReference>
<evidence type="ECO:0000256" key="1">
    <source>
        <dbReference type="ARBA" id="ARBA00022448"/>
    </source>
</evidence>
<dbReference type="GO" id="GO:0015833">
    <property type="term" value="P:peptide transport"/>
    <property type="evidence" value="ECO:0007669"/>
    <property type="project" value="InterPro"/>
</dbReference>
<comment type="caution">
    <text evidence="6">The sequence shown here is derived from an EMBL/GenBank/DDBJ whole genome shotgun (WGS) entry which is preliminary data.</text>
</comment>
<dbReference type="GO" id="GO:0016887">
    <property type="term" value="F:ATP hydrolysis activity"/>
    <property type="evidence" value="ECO:0007669"/>
    <property type="project" value="InterPro"/>
</dbReference>
<dbReference type="PANTHER" id="PTHR43776:SF8">
    <property type="entry name" value="ABC TRANSPORTER, ATP-BINDING PROTEIN"/>
    <property type="match status" value="1"/>
</dbReference>
<evidence type="ECO:0000256" key="2">
    <source>
        <dbReference type="ARBA" id="ARBA00022741"/>
    </source>
</evidence>
<dbReference type="SMART" id="SM00382">
    <property type="entry name" value="AAA"/>
    <property type="match status" value="1"/>
</dbReference>
<sequence>MSNKEEKKVLFKIRNLKKYFPLKKKSLFDRGPGEYVHANESISLDIYQGETLGLVGESGCGKSTFGRTLLQIYDQTEGTTLYYGKTIEQTAPAYMADMIKKIPSQFPKYHKELDELNEIYKGLEEANTDEKRAELNEKAMFKRREIEEDYLNMIRIAGGLLASDDLNKVSSMLKEKYDILKQRAAVLTSLEEIEQKTQMRSRTWDEYYAYLEKNPKYKELQNQKEAKTKEIEAKDAIIEDFRKTLESKDKFDELEALRDDGIDLSELNNEEMRALRKDLQMIFQDPYGSLDTKMTVGNIIGEGVLGHELFKSRKEEGYNEYIRETMEKCGLAPYFLHRYPHQFSGGQRQRIGIARALALKPSFIVCDEAVSALDVSIQSQIINLLQDLKDENNLTYLFITHDLSVVKYISDRIGVMYLGVLVELCESERIFENPLHPYTSALLRAIPRTDVDQGQELQIIEGDIPSAVKPPKGCRFHTRCEYAMDICAHFEPELKEREEGHFVACHLLDVSEEEKQKAYEKNKAEKAKKEEELEEMSAI</sequence>
<dbReference type="Proteomes" id="UP000003744">
    <property type="component" value="Unassembled WGS sequence"/>
</dbReference>
<dbReference type="NCBIfam" id="TIGR01727">
    <property type="entry name" value="oligo_HPY"/>
    <property type="match status" value="1"/>
</dbReference>
<dbReference type="GO" id="GO:0055085">
    <property type="term" value="P:transmembrane transport"/>
    <property type="evidence" value="ECO:0007669"/>
    <property type="project" value="UniProtKB-ARBA"/>
</dbReference>
<keyword evidence="2" id="KW-0547">Nucleotide-binding</keyword>
<evidence type="ECO:0000256" key="3">
    <source>
        <dbReference type="ARBA" id="ARBA00022840"/>
    </source>
</evidence>
<dbReference type="InterPro" id="IPR003439">
    <property type="entry name" value="ABC_transporter-like_ATP-bd"/>
</dbReference>
<dbReference type="AlphaFoldDB" id="C2CJI5"/>
<proteinExistence type="predicted"/>
<name>C2CJI5_9FIRM</name>
<protein>
    <submittedName>
        <fullName evidence="6">ABC transporter, ATP-binding protein</fullName>
    </submittedName>
</protein>
<dbReference type="RefSeq" id="WP_004836532.1">
    <property type="nucleotide sequence ID" value="NZ_GG666296.1"/>
</dbReference>
<reference evidence="6 7" key="1">
    <citation type="submission" date="2009-01" db="EMBL/GenBank/DDBJ databases">
        <authorList>
            <person name="Qin X."/>
            <person name="Bachman B."/>
            <person name="Battles P."/>
            <person name="Bell A."/>
            <person name="Bess C."/>
            <person name="Bickham C."/>
            <person name="Chaboub L."/>
            <person name="Chen D."/>
            <person name="Coyle M."/>
            <person name="Deiros D.R."/>
            <person name="Dinh H."/>
            <person name="Forbes L."/>
            <person name="Fowler G."/>
            <person name="Francisco L."/>
            <person name="Fu Q."/>
            <person name="Gubbala S."/>
            <person name="Hale W."/>
            <person name="Han Y."/>
            <person name="Hemphill L."/>
            <person name="Highlander S.K."/>
            <person name="Hirani K."/>
            <person name="Hogues M."/>
            <person name="Jackson L."/>
            <person name="Jakkamsetti A."/>
            <person name="Javaid M."/>
            <person name="Jiang H."/>
            <person name="Korchina V."/>
            <person name="Kovar C."/>
            <person name="Lara F."/>
            <person name="Lee S."/>
            <person name="Mata R."/>
            <person name="Mathew T."/>
            <person name="Moen C."/>
            <person name="Morales K."/>
            <person name="Munidasa M."/>
            <person name="Nazareth L."/>
            <person name="Ngo R."/>
            <person name="Nguyen L."/>
            <person name="Okwuonu G."/>
            <person name="Ongeri F."/>
            <person name="Patil S."/>
            <person name="Petrosino J."/>
            <person name="Pham C."/>
            <person name="Pham P."/>
            <person name="Pu L.-L."/>
            <person name="Puazo M."/>
            <person name="Raj R."/>
            <person name="Reid J."/>
            <person name="Rouhana J."/>
            <person name="Saada N."/>
            <person name="Shang Y."/>
            <person name="Simmons D."/>
            <person name="Thornton R."/>
            <person name="Warren J."/>
            <person name="Weissenberger G."/>
            <person name="Zhang J."/>
            <person name="Zhang L."/>
            <person name="Zhou C."/>
            <person name="Zhu D."/>
            <person name="Muzny D."/>
            <person name="Worley K."/>
            <person name="Gibbs R."/>
        </authorList>
    </citation>
    <scope>NUCLEOTIDE SEQUENCE [LARGE SCALE GENOMIC DNA]</scope>
    <source>
        <strain evidence="6 7">ATCC 35098</strain>
    </source>
</reference>
<dbReference type="eggNOG" id="COG4608">
    <property type="taxonomic scope" value="Bacteria"/>
</dbReference>
<dbReference type="InterPro" id="IPR003593">
    <property type="entry name" value="AAA+_ATPase"/>
</dbReference>
<evidence type="ECO:0000313" key="7">
    <source>
        <dbReference type="Proteomes" id="UP000003744"/>
    </source>
</evidence>
<keyword evidence="3 6" id="KW-0067">ATP-binding</keyword>